<organism evidence="1 2">
    <name type="scientific">Flavobacterium flavipallidum</name>
    <dbReference type="NCBI Taxonomy" id="3139140"/>
    <lineage>
        <taxon>Bacteria</taxon>
        <taxon>Pseudomonadati</taxon>
        <taxon>Bacteroidota</taxon>
        <taxon>Flavobacteriia</taxon>
        <taxon>Flavobacteriales</taxon>
        <taxon>Flavobacteriaceae</taxon>
        <taxon>Flavobacterium</taxon>
    </lineage>
</organism>
<proteinExistence type="predicted"/>
<name>A0ABU9HI45_9FLAO</name>
<evidence type="ECO:0000313" key="2">
    <source>
        <dbReference type="Proteomes" id="UP001398556"/>
    </source>
</evidence>
<comment type="caution">
    <text evidence="1">The sequence shown here is derived from an EMBL/GenBank/DDBJ whole genome shotgun (WGS) entry which is preliminary data.</text>
</comment>
<dbReference type="Proteomes" id="UP001398556">
    <property type="component" value="Unassembled WGS sequence"/>
</dbReference>
<dbReference type="Pfam" id="PF14121">
    <property type="entry name" value="Porin_10"/>
    <property type="match status" value="1"/>
</dbReference>
<gene>
    <name evidence="1" type="ORF">AAEO59_01435</name>
</gene>
<reference evidence="1 2" key="1">
    <citation type="submission" date="2024-04" db="EMBL/GenBank/DDBJ databases">
        <title>Flavobacterium sp. DGU99 16S ribosomal RNA gene Genome sequencing and assembly.</title>
        <authorList>
            <person name="Park S."/>
        </authorList>
    </citation>
    <scope>NUCLEOTIDE SEQUENCE [LARGE SCALE GENOMIC DNA]</scope>
    <source>
        <strain evidence="1 2">DGU99</strain>
    </source>
</reference>
<dbReference type="InterPro" id="IPR025631">
    <property type="entry name" value="Porin_10"/>
</dbReference>
<protein>
    <submittedName>
        <fullName evidence="1">Porin</fullName>
    </submittedName>
</protein>
<keyword evidence="2" id="KW-1185">Reference proteome</keyword>
<sequence>MRILLFIYFLVLPAMLFSQKKDPRENETQKRSFADRLKGGKEKDTAKVATIDMYRFITLERDTTYLDTSLTIEREYSHNFLRRDLFGLLAFPNEGQAYNTLQYSLTEQSAYPEMGFKAKHFNFLEANQIRYASVATPVTELYFKSILAKGHSVDSYFTVNPSPNLNLSIAYKGLRSEGKYINQLTTTGSFRFMMSYHTKSKRYLINSHFTSQDALNEENGGITTPEDFESGDTKYTNRQRLQVYLTDAESFLRAKRIFVDHIFRVNPTAAANNLYVTHQLNYENKMFQYYQPTLESAVGTQSIKRFGDAVVTSNLKDQTHYNKMYNKAGLVYENTTLGKFQFFIDDFRSNFYYNRILILDSGDIPSTLSRTINNVGGQYEYWKNKWHGKFLLSKSISKQSISNIDAKLNYDLNDDFQFVFGYQNISKLPNDIYNLYQSEYESFNWSNSFNNEKINVLSGAVVTPWFDASLQLSTLTDYLYFKNTATDATQQIVTPSQFGGTIKYLSLKLSKELTFGKFALNNTVLYQKTEQNEAVLNVPDLVTRNTIYYSNYFFQRALFIQTGITLNYFTKFYANDYNPVIGEFFVQQQKQIGNYPNLDFFINAKIQRTRVYLKAEHFNSAYTGNNYYSSPTNPYRDMTIRFGLIWNFFN</sequence>
<evidence type="ECO:0000313" key="1">
    <source>
        <dbReference type="EMBL" id="MEL1239699.1"/>
    </source>
</evidence>
<accession>A0ABU9HI45</accession>
<dbReference type="RefSeq" id="WP_341698971.1">
    <property type="nucleotide sequence ID" value="NZ_JBBYHU010000002.1"/>
</dbReference>
<dbReference type="EMBL" id="JBBYHU010000002">
    <property type="protein sequence ID" value="MEL1239699.1"/>
    <property type="molecule type" value="Genomic_DNA"/>
</dbReference>